<dbReference type="RefSeq" id="WP_212903472.1">
    <property type="nucleotide sequence ID" value="NZ_BOPZ01000009.1"/>
</dbReference>
<dbReference type="AlphaFoldDB" id="A0A919RZV7"/>
<feature type="domain" description="Glycosyltransferase subfamily 4-like N-terminal" evidence="2">
    <location>
        <begin position="23"/>
        <end position="186"/>
    </location>
</feature>
<dbReference type="InterPro" id="IPR028098">
    <property type="entry name" value="Glyco_trans_4-like_N"/>
</dbReference>
<comment type="caution">
    <text evidence="3">The sequence shown here is derived from an EMBL/GenBank/DDBJ whole genome shotgun (WGS) entry which is preliminary data.</text>
</comment>
<name>A0A919RZV7_9CLOT</name>
<dbReference type="InterPro" id="IPR050194">
    <property type="entry name" value="Glycosyltransferase_grp1"/>
</dbReference>
<dbReference type="PANTHER" id="PTHR45947:SF14">
    <property type="entry name" value="SLL1723 PROTEIN"/>
    <property type="match status" value="1"/>
</dbReference>
<reference evidence="3" key="1">
    <citation type="submission" date="2021-03" db="EMBL/GenBank/DDBJ databases">
        <title>Taxonomic study of Clostridium polyendosporum from meadow-gley soil under rice.</title>
        <authorList>
            <person name="Kobayashi H."/>
            <person name="Tanizawa Y."/>
            <person name="Yagura M."/>
        </authorList>
    </citation>
    <scope>NUCLEOTIDE SEQUENCE</scope>
    <source>
        <strain evidence="3">JCM 30710</strain>
    </source>
</reference>
<evidence type="ECO:0000259" key="2">
    <source>
        <dbReference type="Pfam" id="PF13439"/>
    </source>
</evidence>
<evidence type="ECO:0000259" key="1">
    <source>
        <dbReference type="Pfam" id="PF00534"/>
    </source>
</evidence>
<dbReference type="GO" id="GO:0016757">
    <property type="term" value="F:glycosyltransferase activity"/>
    <property type="evidence" value="ECO:0007669"/>
    <property type="project" value="InterPro"/>
</dbReference>
<dbReference type="Proteomes" id="UP000679179">
    <property type="component" value="Unassembled WGS sequence"/>
</dbReference>
<feature type="domain" description="Glycosyl transferase family 1" evidence="1">
    <location>
        <begin position="200"/>
        <end position="318"/>
    </location>
</feature>
<dbReference type="PANTHER" id="PTHR45947">
    <property type="entry name" value="SULFOQUINOVOSYL TRANSFERASE SQD2"/>
    <property type="match status" value="1"/>
</dbReference>
<dbReference type="InterPro" id="IPR001296">
    <property type="entry name" value="Glyco_trans_1"/>
</dbReference>
<protein>
    <submittedName>
        <fullName evidence="3">Glycosyltransferase EpsF</fullName>
    </submittedName>
</protein>
<sequence length="384" mass="43419">MIKHNKDDKIPRILQITGGMNTGGAETMIMHLYRTIDKSKVQFDFISFTDAKCHYDDEIKALGGRIFYVPSPKKTNLFKFIVDLYRVIKQYGPYHAVHAHTLFNSGLALLAARLAGIKLRICHSHNTLGDYGHILIRKIYFAFMRVLIKLNSNKNVSCTKAAGKFLFGKRSIRKQMFTVLPNAIDLTPYKYIDLNAVRSMRKKLGINEDTLVIGHVGKFGEQKNHIFLVRLAEYLRDKEVDFKLILIGQGDLKKQIEAMIEEKQLNEHVKFLGVQTNIPLYMRMFDVFVLPSLYEGLGIVLIEAQAAGTPCVISDTIPKECDMGLGLINMLSLNAKLDSWLNAILNSSKTKRISSSITTGVILKNGYNLDTTVKTLIDIYQLSI</sequence>
<gene>
    <name evidence="3" type="primary">epsF</name>
    <name evidence="3" type="ORF">CPJCM30710_14170</name>
</gene>
<organism evidence="3 4">
    <name type="scientific">Clostridium polyendosporum</name>
    <dbReference type="NCBI Taxonomy" id="69208"/>
    <lineage>
        <taxon>Bacteria</taxon>
        <taxon>Bacillati</taxon>
        <taxon>Bacillota</taxon>
        <taxon>Clostridia</taxon>
        <taxon>Eubacteriales</taxon>
        <taxon>Clostridiaceae</taxon>
        <taxon>Clostridium</taxon>
    </lineage>
</organism>
<dbReference type="Pfam" id="PF00534">
    <property type="entry name" value="Glycos_transf_1"/>
    <property type="match status" value="1"/>
</dbReference>
<dbReference type="Gene3D" id="3.40.50.2000">
    <property type="entry name" value="Glycogen Phosphorylase B"/>
    <property type="match status" value="2"/>
</dbReference>
<evidence type="ECO:0000313" key="3">
    <source>
        <dbReference type="EMBL" id="GIM28751.1"/>
    </source>
</evidence>
<dbReference type="Pfam" id="PF13439">
    <property type="entry name" value="Glyco_transf_4"/>
    <property type="match status" value="1"/>
</dbReference>
<evidence type="ECO:0000313" key="4">
    <source>
        <dbReference type="Proteomes" id="UP000679179"/>
    </source>
</evidence>
<proteinExistence type="predicted"/>
<keyword evidence="4" id="KW-1185">Reference proteome</keyword>
<accession>A0A919RZV7</accession>
<dbReference type="CDD" id="cd03812">
    <property type="entry name" value="GT4_CapH-like"/>
    <property type="match status" value="1"/>
</dbReference>
<dbReference type="SUPFAM" id="SSF53756">
    <property type="entry name" value="UDP-Glycosyltransferase/glycogen phosphorylase"/>
    <property type="match status" value="1"/>
</dbReference>
<dbReference type="EMBL" id="BOPZ01000009">
    <property type="protein sequence ID" value="GIM28751.1"/>
    <property type="molecule type" value="Genomic_DNA"/>
</dbReference>